<dbReference type="RefSeq" id="WP_138017019.1">
    <property type="nucleotide sequence ID" value="NZ_SULI01000021.1"/>
</dbReference>
<reference evidence="2 3" key="1">
    <citation type="submission" date="2019-04" db="EMBL/GenBank/DDBJ databases">
        <title>Genome sequence of Pelagicola litoralis CL-ES2.</title>
        <authorList>
            <person name="Cao J."/>
        </authorList>
    </citation>
    <scope>NUCLEOTIDE SEQUENCE [LARGE SCALE GENOMIC DNA]</scope>
    <source>
        <strain evidence="2 3">CL-ES2</strain>
    </source>
</reference>
<evidence type="ECO:0000259" key="1">
    <source>
        <dbReference type="Pfam" id="PF10090"/>
    </source>
</evidence>
<evidence type="ECO:0000313" key="2">
    <source>
        <dbReference type="EMBL" id="TKZ17491.1"/>
    </source>
</evidence>
<protein>
    <submittedName>
        <fullName evidence="2">Histidine phosphotransferase</fullName>
    </submittedName>
</protein>
<feature type="domain" description="Histidine phosphotransferase ChpT C-terminal" evidence="1">
    <location>
        <begin position="78"/>
        <end position="185"/>
    </location>
</feature>
<proteinExistence type="predicted"/>
<evidence type="ECO:0000313" key="3">
    <source>
        <dbReference type="Proteomes" id="UP000306575"/>
    </source>
</evidence>
<dbReference type="Proteomes" id="UP000306575">
    <property type="component" value="Unassembled WGS sequence"/>
</dbReference>
<keyword evidence="2" id="KW-0808">Transferase</keyword>
<dbReference type="Gene3D" id="3.30.565.10">
    <property type="entry name" value="Histidine kinase-like ATPase, C-terminal domain"/>
    <property type="match status" value="1"/>
</dbReference>
<comment type="caution">
    <text evidence="2">The sequence shown here is derived from an EMBL/GenBank/DDBJ whole genome shotgun (WGS) entry which is preliminary data.</text>
</comment>
<dbReference type="EMBL" id="SULI01000021">
    <property type="protein sequence ID" value="TKZ17491.1"/>
    <property type="molecule type" value="Genomic_DNA"/>
</dbReference>
<dbReference type="InterPro" id="IPR036890">
    <property type="entry name" value="HATPase_C_sf"/>
</dbReference>
<dbReference type="AlphaFoldDB" id="A0A4V6F2M5"/>
<dbReference type="GO" id="GO:0016740">
    <property type="term" value="F:transferase activity"/>
    <property type="evidence" value="ECO:0007669"/>
    <property type="project" value="UniProtKB-KW"/>
</dbReference>
<organism evidence="2 3">
    <name type="scientific">Shimia litoralis</name>
    <dbReference type="NCBI Taxonomy" id="420403"/>
    <lineage>
        <taxon>Bacteria</taxon>
        <taxon>Pseudomonadati</taxon>
        <taxon>Pseudomonadota</taxon>
        <taxon>Alphaproteobacteria</taxon>
        <taxon>Rhodobacterales</taxon>
        <taxon>Roseobacteraceae</taxon>
    </lineage>
</organism>
<dbReference type="OrthoDB" id="9803702at2"/>
<dbReference type="InterPro" id="IPR018762">
    <property type="entry name" value="ChpT_C"/>
</dbReference>
<gene>
    <name evidence="2" type="ORF">FAP39_14050</name>
</gene>
<sequence length="199" mass="21505">MVQTATDFGALIGSRICHDLISPVGAIGNGLELLGLTGATDGPELDLISQSVENANARIRFFRVAFGYCSDGQAVSLKEIKQILMDMSESSRTPIYWEHTDGCMRSDLQAVFLGIMCAETALAFGGAISVSHDQGAWKITAQSERLKVDVDLWQDMAAAQKTVPITPDKVQFGLLPKVLSDLGRAHHLTLSPTHLCLTF</sequence>
<dbReference type="Pfam" id="PF10090">
    <property type="entry name" value="HPTransfase"/>
    <property type="match status" value="1"/>
</dbReference>
<name>A0A4V6F2M5_9RHOB</name>
<accession>A0A4V6F2M5</accession>
<dbReference type="Gene3D" id="1.10.287.130">
    <property type="match status" value="1"/>
</dbReference>
<keyword evidence="3" id="KW-1185">Reference proteome</keyword>